<dbReference type="InterPro" id="IPR000008">
    <property type="entry name" value="C2_dom"/>
</dbReference>
<feature type="compositionally biased region" description="Basic and acidic residues" evidence="3">
    <location>
        <begin position="114"/>
        <end position="138"/>
    </location>
</feature>
<evidence type="ECO:0000259" key="5">
    <source>
        <dbReference type="PROSITE" id="PS50106"/>
    </source>
</evidence>
<dbReference type="PANTHER" id="PTHR12157">
    <property type="entry name" value="REGULATING SYNAPTIC MEMBRANE EXOCYTOSIS PROTEIN"/>
    <property type="match status" value="1"/>
</dbReference>
<reference evidence="6" key="2">
    <citation type="submission" date="2025-08" db="UniProtKB">
        <authorList>
            <consortium name="Ensembl"/>
        </authorList>
    </citation>
    <scope>IDENTIFICATION</scope>
    <source>
        <strain evidence="6">breed Abyssinian</strain>
    </source>
</reference>
<feature type="compositionally biased region" description="Basic and acidic residues" evidence="3">
    <location>
        <begin position="22"/>
        <end position="33"/>
    </location>
</feature>
<feature type="region of interest" description="Disordered" evidence="3">
    <location>
        <begin position="1"/>
        <end position="272"/>
    </location>
</feature>
<dbReference type="CDD" id="cd04028">
    <property type="entry name" value="C2B_RIM1alpha"/>
    <property type="match status" value="1"/>
</dbReference>
<evidence type="ECO:0000259" key="4">
    <source>
        <dbReference type="PROSITE" id="PS50004"/>
    </source>
</evidence>
<gene>
    <name evidence="6" type="primary">RIMS2</name>
</gene>
<dbReference type="SUPFAM" id="SSF49562">
    <property type="entry name" value="C2 domain (Calcium/lipid-binding domain, CaLB)"/>
    <property type="match status" value="2"/>
</dbReference>
<evidence type="ECO:0000313" key="6">
    <source>
        <dbReference type="Ensembl" id="ENSFCTP00005032891.1"/>
    </source>
</evidence>
<dbReference type="PROSITE" id="PS50004">
    <property type="entry name" value="C2"/>
    <property type="match status" value="2"/>
</dbReference>
<dbReference type="SMART" id="SM00239">
    <property type="entry name" value="C2"/>
    <property type="match status" value="2"/>
</dbReference>
<feature type="domain" description="PDZ" evidence="5">
    <location>
        <begin position="325"/>
        <end position="411"/>
    </location>
</feature>
<keyword evidence="7" id="KW-1185">Reference proteome</keyword>
<dbReference type="Gene3D" id="2.30.42.10">
    <property type="match status" value="1"/>
</dbReference>
<dbReference type="Ensembl" id="ENSFCTT00005045993.1">
    <property type="protein sequence ID" value="ENSFCTP00005032891.1"/>
    <property type="gene ID" value="ENSFCTG00005015909.1"/>
</dbReference>
<dbReference type="InterPro" id="IPR001478">
    <property type="entry name" value="PDZ"/>
</dbReference>
<feature type="region of interest" description="Disordered" evidence="3">
    <location>
        <begin position="419"/>
        <end position="450"/>
    </location>
</feature>
<accession>A0ABI7YDJ2</accession>
<feature type="region of interest" description="Disordered" evidence="3">
    <location>
        <begin position="623"/>
        <end position="646"/>
    </location>
</feature>
<dbReference type="InterPro" id="IPR036034">
    <property type="entry name" value="PDZ_sf"/>
</dbReference>
<feature type="compositionally biased region" description="Basic and acidic residues" evidence="3">
    <location>
        <begin position="855"/>
        <end position="875"/>
    </location>
</feature>
<dbReference type="PANTHER" id="PTHR12157:SF15">
    <property type="entry name" value="REGULATING SYNAPTIC MEMBRANE EXOCYTOSIS PROTEIN 2"/>
    <property type="match status" value="1"/>
</dbReference>
<dbReference type="PROSITE" id="PS50106">
    <property type="entry name" value="PDZ"/>
    <property type="match status" value="1"/>
</dbReference>
<feature type="compositionally biased region" description="Low complexity" evidence="3">
    <location>
        <begin position="888"/>
        <end position="909"/>
    </location>
</feature>
<evidence type="ECO:0000256" key="1">
    <source>
        <dbReference type="ARBA" id="ARBA00023018"/>
    </source>
</evidence>
<feature type="compositionally biased region" description="Basic and acidic residues" evidence="3">
    <location>
        <begin position="947"/>
        <end position="958"/>
    </location>
</feature>
<feature type="region of interest" description="Disordered" evidence="3">
    <location>
        <begin position="671"/>
        <end position="1006"/>
    </location>
</feature>
<name>A0ABI7YDJ2_FELCA</name>
<evidence type="ECO:0008006" key="8">
    <source>
        <dbReference type="Google" id="ProtNLM"/>
    </source>
</evidence>
<dbReference type="CDD" id="cd04031">
    <property type="entry name" value="C2A_RIM1alpha"/>
    <property type="match status" value="1"/>
</dbReference>
<evidence type="ECO:0000256" key="2">
    <source>
        <dbReference type="ARBA" id="ARBA00034103"/>
    </source>
</evidence>
<feature type="domain" description="C2" evidence="4">
    <location>
        <begin position="1170"/>
        <end position="1288"/>
    </location>
</feature>
<dbReference type="Pfam" id="PF00168">
    <property type="entry name" value="C2"/>
    <property type="match status" value="2"/>
</dbReference>
<reference evidence="6 7" key="1">
    <citation type="submission" date="2021-02" db="EMBL/GenBank/DDBJ databases">
        <title>Safari Cat Assemblies.</title>
        <authorList>
            <person name="Bredemeyer K.R."/>
            <person name="Murphy W.J."/>
        </authorList>
    </citation>
    <scope>NUCLEOTIDE SEQUENCE [LARGE SCALE GENOMIC DNA]</scope>
</reference>
<dbReference type="SUPFAM" id="SSF50156">
    <property type="entry name" value="PDZ domain-like"/>
    <property type="match status" value="1"/>
</dbReference>
<dbReference type="CDD" id="cd06714">
    <property type="entry name" value="PDZ_RIM-like"/>
    <property type="match status" value="1"/>
</dbReference>
<feature type="compositionally biased region" description="Polar residues" evidence="3">
    <location>
        <begin position="155"/>
        <end position="166"/>
    </location>
</feature>
<feature type="compositionally biased region" description="Basic and acidic residues" evidence="3">
    <location>
        <begin position="924"/>
        <end position="939"/>
    </location>
</feature>
<feature type="compositionally biased region" description="Basic and acidic residues" evidence="3">
    <location>
        <begin position="52"/>
        <end position="70"/>
    </location>
</feature>
<feature type="compositionally biased region" description="Acidic residues" evidence="3">
    <location>
        <begin position="262"/>
        <end position="272"/>
    </location>
</feature>
<sequence>MPRSPSDYADRRSQREPQFYEESDHINYRDSNRRSHRHSKEYIVDDEDVESRDEYERQRREEEYQARYRSDPNLARYPVKPQPYEEQMRIHAEVSRARHERRHSDVSLANAELEDSRISMLRMERPSRQRSISERRAAMENQRSYSMERTREAQGPSSYPQRTTNHSPPTPRRSPIPIDRPDMRRTDSLRKQHHLDPSSAVRKTKREKMETMLRNDSLSSDQSESVRPPPPKPHKSKKGGKMRQVSLSSSEEELASTPEYTSCDDVEIESESVSEKGDMDYNWLDHTSWHSSEASPMSLHPVTWQPSKDGDRLIGRILLNKRLKDGSVPRDSGAMLGLKVVGGKMTESGRLCAFITKVKKGSLADTVGHLRPGDEVLEWNGRFLQGATFEEVYNIILESKPEPQVELVVSRPIGDIPRIPDTTHAQLESSSSSFESQKMDRPSISVTSPMSPGMLRDVPQYLSGQLSSQSLSRRTTPFVPRVQIKLWFDKVGHQLIVTILGAKDLPSREDGRPRNPYVKIYFLPDRSDKNKRRTKTVKKTLEPKWNQTFIYSPVHRREFRERMLEITLWDQARVREEESEFLGEILIELETALLDDEPHWYKLQTHDVSSLPLPHPSPYMARRQLHGESPTRRLQRSKRISDSEVSDYDCDDGIGIVSDYRHNGRDLQSSTLSVPEQVMSSNHCSPTGSPHRVDVIGRTRSWSPSVPPPQSRNVEQGLRGTRSAAGHYNTISRMDRHRVMDDRYSPDRDSQFLTLPRSRYSQTIEHHHRDGRSHPRTGSVQTSPSSTPVAGRRGRQLPQLPPKGTLERNNGVKEIEPYEEEVDSTRRRHTGAMDIDERNRQMKINKYKQVAGSDPRLEQDYHSKYRSGWDPHRGADNISTKSSDSDVSDISAVSRTSSASRFSSTSYMSVQSERPRGNKKIRPKGVEEGGQEGDKHEEIVHEEEEVKQETLNENEKGTEITNTSNKEKNRESGDEEKAQDIPEQGKEKEQWNKEDLQRRFSQDDDSVFTSKMQSRQVGISGKNMTKSTSISGDMCSLEKNDGSQSDTAVGALGTGGKKRRSSIGAKMVAIVGLSRKSRSASQLSQTEAGGKKLRSTVQRSTETGLAVEMRNWMTRQASRESTDGSMNSYSSEGNLIFPGVRLASDSQFSDFLDGLGPAQLVGRQTLATPAMGDIQVGMMDKKGQLEVEIIRARGLVVKPGSKTLPAPYVKVYLLDNGVCIAKKKTKVARKTLEPLYQQLLSFEESPQGKVLQIIVWGDYGRMDHKSFMGVAQILLDELELSNMVIGWFKLFPPSSLVDPTLAPLTRRASQSSLESSTGPSYSRS</sequence>
<feature type="compositionally biased region" description="Polar residues" evidence="3">
    <location>
        <begin position="214"/>
        <end position="225"/>
    </location>
</feature>
<feature type="region of interest" description="Disordered" evidence="3">
    <location>
        <begin position="1076"/>
        <end position="1101"/>
    </location>
</feature>
<reference evidence="6" key="3">
    <citation type="submission" date="2025-09" db="UniProtKB">
        <authorList>
            <consortium name="Ensembl"/>
        </authorList>
    </citation>
    <scope>IDENTIFICATION</scope>
    <source>
        <strain evidence="6">breed Abyssinian</strain>
    </source>
</reference>
<feature type="domain" description="C2" evidence="4">
    <location>
        <begin position="478"/>
        <end position="601"/>
    </location>
</feature>
<feature type="compositionally biased region" description="Basic and acidic residues" evidence="3">
    <location>
        <begin position="733"/>
        <end position="750"/>
    </location>
</feature>
<feature type="compositionally biased region" description="Polar residues" evidence="3">
    <location>
        <begin position="671"/>
        <end position="688"/>
    </location>
</feature>
<comment type="subcellular location">
    <subcellularLocation>
        <location evidence="2">Synapse</location>
    </subcellularLocation>
</comment>
<dbReference type="SMART" id="SM00228">
    <property type="entry name" value="PDZ"/>
    <property type="match status" value="1"/>
</dbReference>
<evidence type="ECO:0000313" key="7">
    <source>
        <dbReference type="Proteomes" id="UP000823872"/>
    </source>
</evidence>
<feature type="compositionally biased region" description="Basic and acidic residues" evidence="3">
    <location>
        <begin position="86"/>
        <end position="105"/>
    </location>
</feature>
<dbReference type="Proteomes" id="UP000823872">
    <property type="component" value="Chromosome F2"/>
</dbReference>
<feature type="compositionally biased region" description="Basic and acidic residues" evidence="3">
    <location>
        <begin position="179"/>
        <end position="196"/>
    </location>
</feature>
<organism evidence="6 7">
    <name type="scientific">Felis catus</name>
    <name type="common">Cat</name>
    <name type="synonym">Felis silvestris catus</name>
    <dbReference type="NCBI Taxonomy" id="9685"/>
    <lineage>
        <taxon>Eukaryota</taxon>
        <taxon>Metazoa</taxon>
        <taxon>Chordata</taxon>
        <taxon>Craniata</taxon>
        <taxon>Vertebrata</taxon>
        <taxon>Euteleostomi</taxon>
        <taxon>Mammalia</taxon>
        <taxon>Eutheria</taxon>
        <taxon>Laurasiatheria</taxon>
        <taxon>Carnivora</taxon>
        <taxon>Feliformia</taxon>
        <taxon>Felidae</taxon>
        <taxon>Felinae</taxon>
        <taxon>Felis</taxon>
    </lineage>
</organism>
<keyword evidence="1" id="KW-0770">Synapse</keyword>
<dbReference type="Pfam" id="PF00595">
    <property type="entry name" value="PDZ"/>
    <property type="match status" value="1"/>
</dbReference>
<protein>
    <recommendedName>
        <fullName evidence="8">Regulating synaptic membrane exocytosis 2</fullName>
    </recommendedName>
</protein>
<dbReference type="InterPro" id="IPR039032">
    <property type="entry name" value="Rim-like"/>
</dbReference>
<dbReference type="Gene3D" id="2.60.40.150">
    <property type="entry name" value="C2 domain"/>
    <property type="match status" value="2"/>
</dbReference>
<proteinExistence type="predicted"/>
<feature type="compositionally biased region" description="Polar residues" evidence="3">
    <location>
        <begin position="776"/>
        <end position="788"/>
    </location>
</feature>
<dbReference type="InterPro" id="IPR035892">
    <property type="entry name" value="C2_domain_sf"/>
</dbReference>
<evidence type="ECO:0000256" key="3">
    <source>
        <dbReference type="SAM" id="MobiDB-lite"/>
    </source>
</evidence>
<dbReference type="GeneTree" id="ENSGT00940000155236"/>
<feature type="compositionally biased region" description="Basic residues" evidence="3">
    <location>
        <begin position="232"/>
        <end position="241"/>
    </location>
</feature>
<feature type="compositionally biased region" description="Basic and acidic residues" evidence="3">
    <location>
        <begin position="965"/>
        <end position="1002"/>
    </location>
</feature>